<sequence>MARILGFLLILFLVFGCEEDSKKKIDVSNIDVNFKIDRFEKKFYNTSESDFIDLKKSYSFMLSNASDSIWIEKIKDEEEIYLFNESEKIFPNFDVEKKKITSLFKHIKYYNPKFNEPNIITHISNLDFEYPIIYADSLLFISLDMYLGKDNIVYSDFPEYIKENYEKENIVVDIAKDIIDRSYPKFYSRTFLDKIINEGKKMYLIDLYLPEVSDYLKIGYSSEKMNWAVINEINIWKYFIEHELLYSTDSNLNSRFIDVAPFSKFYQETDQDSPGRIGVWIGWHIVRSYMKNNHVTLQQLLTTPAEEIFKKSKYKPKK</sequence>
<dbReference type="InterPro" id="IPR019853">
    <property type="entry name" value="GldB-like"/>
</dbReference>
<reference evidence="1 2" key="1">
    <citation type="submission" date="2016-10" db="EMBL/GenBank/DDBJ databases">
        <title>Lutibacter sp. LPB0138, isolated from marine gastropod.</title>
        <authorList>
            <person name="Kim E."/>
            <person name="Yi H."/>
        </authorList>
    </citation>
    <scope>NUCLEOTIDE SEQUENCE [LARGE SCALE GENOMIC DNA]</scope>
    <source>
        <strain evidence="1 2">LPB0138</strain>
    </source>
</reference>
<name>A0A1D8P7S7_9FLAO</name>
<dbReference type="AlphaFoldDB" id="A0A1D8P7S7"/>
<keyword evidence="2" id="KW-1185">Reference proteome</keyword>
<protein>
    <submittedName>
        <fullName evidence="1">Gliding motility lipoprotein GldB</fullName>
    </submittedName>
</protein>
<dbReference type="Pfam" id="PF25594">
    <property type="entry name" value="GldB_lipo"/>
    <property type="match status" value="1"/>
</dbReference>
<gene>
    <name evidence="1" type="ORF">LPB138_08045</name>
</gene>
<organism evidence="1 2">
    <name type="scientific">Urechidicola croceus</name>
    <dbReference type="NCBI Taxonomy" id="1850246"/>
    <lineage>
        <taxon>Bacteria</taxon>
        <taxon>Pseudomonadati</taxon>
        <taxon>Bacteroidota</taxon>
        <taxon>Flavobacteriia</taxon>
        <taxon>Flavobacteriales</taxon>
        <taxon>Flavobacteriaceae</taxon>
        <taxon>Urechidicola</taxon>
    </lineage>
</organism>
<dbReference type="EMBL" id="CP017478">
    <property type="protein sequence ID" value="AOW20628.1"/>
    <property type="molecule type" value="Genomic_DNA"/>
</dbReference>
<proteinExistence type="predicted"/>
<dbReference type="STRING" id="1850246.LPB138_08045"/>
<dbReference type="PROSITE" id="PS51257">
    <property type="entry name" value="PROKAR_LIPOPROTEIN"/>
    <property type="match status" value="1"/>
</dbReference>
<dbReference type="Proteomes" id="UP000176050">
    <property type="component" value="Chromosome"/>
</dbReference>
<accession>A0A1D8P7S7</accession>
<evidence type="ECO:0000313" key="2">
    <source>
        <dbReference type="Proteomes" id="UP000176050"/>
    </source>
</evidence>
<dbReference type="NCBIfam" id="TIGR03514">
    <property type="entry name" value="GldB_lipo"/>
    <property type="match status" value="1"/>
</dbReference>
<keyword evidence="1" id="KW-0449">Lipoprotein</keyword>
<evidence type="ECO:0000313" key="1">
    <source>
        <dbReference type="EMBL" id="AOW20628.1"/>
    </source>
</evidence>
<dbReference type="KEGG" id="lul:LPB138_08045"/>
<dbReference type="RefSeq" id="WP_070236771.1">
    <property type="nucleotide sequence ID" value="NZ_CP017478.1"/>
</dbReference>